<gene>
    <name evidence="5" type="ORF">I5E68_17215</name>
</gene>
<comment type="caution">
    <text evidence="5">The sequence shown here is derived from an EMBL/GenBank/DDBJ whole genome shotgun (WGS) entry which is preliminary data.</text>
</comment>
<dbReference type="InterPro" id="IPR050109">
    <property type="entry name" value="HTH-type_TetR-like_transc_reg"/>
</dbReference>
<accession>A0A931HET2</accession>
<evidence type="ECO:0000256" key="2">
    <source>
        <dbReference type="PROSITE-ProRule" id="PRU00335"/>
    </source>
</evidence>
<organism evidence="5 6">
    <name type="scientific">Novosphingobium aureum</name>
    <dbReference type="NCBI Taxonomy" id="2792964"/>
    <lineage>
        <taxon>Bacteria</taxon>
        <taxon>Pseudomonadati</taxon>
        <taxon>Pseudomonadota</taxon>
        <taxon>Alphaproteobacteria</taxon>
        <taxon>Sphingomonadales</taxon>
        <taxon>Sphingomonadaceae</taxon>
        <taxon>Novosphingobium</taxon>
    </lineage>
</organism>
<dbReference type="EMBL" id="JADZGI010000004">
    <property type="protein sequence ID" value="MBH0114691.1"/>
    <property type="molecule type" value="Genomic_DNA"/>
</dbReference>
<feature type="DNA-binding region" description="H-T-H motif" evidence="2">
    <location>
        <begin position="42"/>
        <end position="61"/>
    </location>
</feature>
<keyword evidence="6" id="KW-1185">Reference proteome</keyword>
<dbReference type="InterPro" id="IPR009057">
    <property type="entry name" value="Homeodomain-like_sf"/>
</dbReference>
<evidence type="ECO:0000259" key="4">
    <source>
        <dbReference type="PROSITE" id="PS50977"/>
    </source>
</evidence>
<dbReference type="PROSITE" id="PS50977">
    <property type="entry name" value="HTH_TETR_2"/>
    <property type="match status" value="1"/>
</dbReference>
<evidence type="ECO:0000313" key="5">
    <source>
        <dbReference type="EMBL" id="MBH0114691.1"/>
    </source>
</evidence>
<dbReference type="PANTHER" id="PTHR30055:SF226">
    <property type="entry name" value="HTH-TYPE TRANSCRIPTIONAL REGULATOR PKSA"/>
    <property type="match status" value="1"/>
</dbReference>
<dbReference type="Pfam" id="PF00440">
    <property type="entry name" value="TetR_N"/>
    <property type="match status" value="1"/>
</dbReference>
<sequence>MTARHDTQDRSMEAAGREPSREEAVLNAAAALFAEKGYAATSIRDIGERVGLLGGSLYHYIKSKDALFVRIHDRALQSAEDAIRAGIADIEDPVQRLASACRILLAIQLAPDSLTMPLMNDLGSVPEGLRERLIERRDAFETMFAELIAAVPPVAGRDPDIYRLLLLTTLNTASNWYRPGRLTSDEVADQILATYGIEPGGA</sequence>
<dbReference type="GO" id="GO:0003700">
    <property type="term" value="F:DNA-binding transcription factor activity"/>
    <property type="evidence" value="ECO:0007669"/>
    <property type="project" value="TreeGrafter"/>
</dbReference>
<feature type="domain" description="HTH tetR-type" evidence="4">
    <location>
        <begin position="19"/>
        <end position="79"/>
    </location>
</feature>
<dbReference type="InterPro" id="IPR041490">
    <property type="entry name" value="KstR2_TetR_C"/>
</dbReference>
<dbReference type="Pfam" id="PF17932">
    <property type="entry name" value="TetR_C_24"/>
    <property type="match status" value="1"/>
</dbReference>
<feature type="region of interest" description="Disordered" evidence="3">
    <location>
        <begin position="1"/>
        <end position="22"/>
    </location>
</feature>
<dbReference type="GO" id="GO:0000976">
    <property type="term" value="F:transcription cis-regulatory region binding"/>
    <property type="evidence" value="ECO:0007669"/>
    <property type="project" value="TreeGrafter"/>
</dbReference>
<reference evidence="5" key="1">
    <citation type="submission" date="2020-11" db="EMBL/GenBank/DDBJ databases">
        <title>Novosphingobium aureum sp. nov., a marine bacterium isolated from sediment of a salt flat.</title>
        <authorList>
            <person name="Yoo Y."/>
            <person name="Kim J.-J."/>
        </authorList>
    </citation>
    <scope>NUCLEOTIDE SEQUENCE</scope>
    <source>
        <strain evidence="5">YJ-S2-02</strain>
    </source>
</reference>
<keyword evidence="1 2" id="KW-0238">DNA-binding</keyword>
<dbReference type="Proteomes" id="UP000617634">
    <property type="component" value="Unassembled WGS sequence"/>
</dbReference>
<dbReference type="Gene3D" id="1.10.10.60">
    <property type="entry name" value="Homeodomain-like"/>
    <property type="match status" value="1"/>
</dbReference>
<name>A0A931HET2_9SPHN</name>
<dbReference type="InterPro" id="IPR036271">
    <property type="entry name" value="Tet_transcr_reg_TetR-rel_C_sf"/>
</dbReference>
<dbReference type="Gene3D" id="1.10.357.10">
    <property type="entry name" value="Tetracycline Repressor, domain 2"/>
    <property type="match status" value="1"/>
</dbReference>
<dbReference type="SUPFAM" id="SSF48498">
    <property type="entry name" value="Tetracyclin repressor-like, C-terminal domain"/>
    <property type="match status" value="1"/>
</dbReference>
<dbReference type="PRINTS" id="PR00455">
    <property type="entry name" value="HTHTETR"/>
</dbReference>
<evidence type="ECO:0000313" key="6">
    <source>
        <dbReference type="Proteomes" id="UP000617634"/>
    </source>
</evidence>
<dbReference type="InterPro" id="IPR001647">
    <property type="entry name" value="HTH_TetR"/>
</dbReference>
<evidence type="ECO:0000256" key="3">
    <source>
        <dbReference type="SAM" id="MobiDB-lite"/>
    </source>
</evidence>
<proteinExistence type="predicted"/>
<dbReference type="AlphaFoldDB" id="A0A931HET2"/>
<dbReference type="SUPFAM" id="SSF46689">
    <property type="entry name" value="Homeodomain-like"/>
    <property type="match status" value="1"/>
</dbReference>
<evidence type="ECO:0000256" key="1">
    <source>
        <dbReference type="ARBA" id="ARBA00023125"/>
    </source>
</evidence>
<protein>
    <submittedName>
        <fullName evidence="5">TetR family transcriptional regulator</fullName>
    </submittedName>
</protein>
<dbReference type="PANTHER" id="PTHR30055">
    <property type="entry name" value="HTH-TYPE TRANSCRIPTIONAL REGULATOR RUTR"/>
    <property type="match status" value="1"/>
</dbReference>